<comment type="caution">
    <text evidence="1">The sequence shown here is derived from an EMBL/GenBank/DDBJ whole genome shotgun (WGS) entry which is preliminary data.</text>
</comment>
<proteinExistence type="predicted"/>
<protein>
    <submittedName>
        <fullName evidence="1">Uncharacterized protein</fullName>
    </submittedName>
</protein>
<organism evidence="1">
    <name type="scientific">marine sediment metagenome</name>
    <dbReference type="NCBI Taxonomy" id="412755"/>
    <lineage>
        <taxon>unclassified sequences</taxon>
        <taxon>metagenomes</taxon>
        <taxon>ecological metagenomes</taxon>
    </lineage>
</organism>
<dbReference type="EMBL" id="BARW01013927">
    <property type="protein sequence ID" value="GAI72896.1"/>
    <property type="molecule type" value="Genomic_DNA"/>
</dbReference>
<feature type="non-terminal residue" evidence="1">
    <location>
        <position position="1"/>
    </location>
</feature>
<name>X1S135_9ZZZZ</name>
<accession>X1S135</accession>
<dbReference type="InterPro" id="IPR027477">
    <property type="entry name" value="Succ_DH/fumarate_Rdtase_cat_sf"/>
</dbReference>
<dbReference type="Gene3D" id="3.90.700.10">
    <property type="entry name" value="Succinate dehydrogenase/fumarate reductase flavoprotein, catalytic domain"/>
    <property type="match status" value="1"/>
</dbReference>
<dbReference type="InterPro" id="IPR036188">
    <property type="entry name" value="FAD/NAD-bd_sf"/>
</dbReference>
<sequence>ICTGGMCGNPELIKQYVPKLGKFSLACWGVSGEPGLMRFPEGVERPIGLGDGYLLGMDIGAATTHMCSITTYTGIPYYKEQSYSNWFDYSFFPGYTHGAIAVNIEG</sequence>
<gene>
    <name evidence="1" type="ORF">S12H4_25131</name>
</gene>
<dbReference type="Gene3D" id="3.50.50.60">
    <property type="entry name" value="FAD/NAD(P)-binding domain"/>
    <property type="match status" value="1"/>
</dbReference>
<feature type="non-terminal residue" evidence="1">
    <location>
        <position position="106"/>
    </location>
</feature>
<reference evidence="1" key="1">
    <citation type="journal article" date="2014" name="Front. Microbiol.">
        <title>High frequency of phylogenetically diverse reductive dehalogenase-homologous genes in deep subseafloor sedimentary metagenomes.</title>
        <authorList>
            <person name="Kawai M."/>
            <person name="Futagami T."/>
            <person name="Toyoda A."/>
            <person name="Takaki Y."/>
            <person name="Nishi S."/>
            <person name="Hori S."/>
            <person name="Arai W."/>
            <person name="Tsubouchi T."/>
            <person name="Morono Y."/>
            <person name="Uchiyama I."/>
            <person name="Ito T."/>
            <person name="Fujiyama A."/>
            <person name="Inagaki F."/>
            <person name="Takami H."/>
        </authorList>
    </citation>
    <scope>NUCLEOTIDE SEQUENCE</scope>
    <source>
        <strain evidence="1">Expedition CK06-06</strain>
    </source>
</reference>
<evidence type="ECO:0000313" key="1">
    <source>
        <dbReference type="EMBL" id="GAI72896.1"/>
    </source>
</evidence>
<dbReference type="AlphaFoldDB" id="X1S135"/>